<dbReference type="RefSeq" id="WP_089724928.1">
    <property type="nucleotide sequence ID" value="NZ_FNGI01000001.1"/>
</dbReference>
<dbReference type="InterPro" id="IPR051599">
    <property type="entry name" value="Cell_Envelope_Assoc"/>
</dbReference>
<dbReference type="GO" id="GO:0005886">
    <property type="term" value="C:plasma membrane"/>
    <property type="evidence" value="ECO:0007669"/>
    <property type="project" value="TreeGrafter"/>
</dbReference>
<feature type="domain" description="DUF218" evidence="2">
    <location>
        <begin position="76"/>
        <end position="239"/>
    </location>
</feature>
<dbReference type="OrthoDB" id="9809813at2"/>
<dbReference type="Proteomes" id="UP000198654">
    <property type="component" value="Unassembled WGS sequence"/>
</dbReference>
<dbReference type="InterPro" id="IPR003848">
    <property type="entry name" value="DUF218"/>
</dbReference>
<feature type="transmembrane region" description="Helical" evidence="1">
    <location>
        <begin position="34"/>
        <end position="57"/>
    </location>
</feature>
<evidence type="ECO:0000313" key="3">
    <source>
        <dbReference type="EMBL" id="SDK86927.1"/>
    </source>
</evidence>
<dbReference type="GO" id="GO:0000270">
    <property type="term" value="P:peptidoglycan metabolic process"/>
    <property type="evidence" value="ECO:0007669"/>
    <property type="project" value="TreeGrafter"/>
</dbReference>
<dbReference type="AlphaFoldDB" id="A0A1G9FF19"/>
<keyword evidence="1" id="KW-0472">Membrane</keyword>
<accession>A0A1G9FF19</accession>
<protein>
    <submittedName>
        <fullName evidence="3">Uncharacterized SAM-binding protein YcdF, DUF218 family</fullName>
    </submittedName>
</protein>
<gene>
    <name evidence="3" type="ORF">SAMN05661010_00361</name>
</gene>
<dbReference type="CDD" id="cd06259">
    <property type="entry name" value="YdcF-like"/>
    <property type="match status" value="1"/>
</dbReference>
<dbReference type="InterPro" id="IPR014729">
    <property type="entry name" value="Rossmann-like_a/b/a_fold"/>
</dbReference>
<proteinExistence type="predicted"/>
<dbReference type="Pfam" id="PF02698">
    <property type="entry name" value="DUF218"/>
    <property type="match status" value="1"/>
</dbReference>
<keyword evidence="4" id="KW-1185">Reference proteome</keyword>
<feature type="transmembrane region" description="Helical" evidence="1">
    <location>
        <begin position="6"/>
        <end position="27"/>
    </location>
</feature>
<reference evidence="3 4" key="1">
    <citation type="submission" date="2016-10" db="EMBL/GenBank/DDBJ databases">
        <authorList>
            <person name="de Groot N.N."/>
        </authorList>
    </citation>
    <scope>NUCLEOTIDE SEQUENCE [LARGE SCALE GENOMIC DNA]</scope>
    <source>
        <strain evidence="3 4">DSM 14789</strain>
    </source>
</reference>
<dbReference type="PANTHER" id="PTHR30336:SF4">
    <property type="entry name" value="ENVELOPE BIOGENESIS FACTOR ELYC"/>
    <property type="match status" value="1"/>
</dbReference>
<dbReference type="GO" id="GO:0043164">
    <property type="term" value="P:Gram-negative-bacterium-type cell wall biogenesis"/>
    <property type="evidence" value="ECO:0007669"/>
    <property type="project" value="TreeGrafter"/>
</dbReference>
<keyword evidence="1" id="KW-0812">Transmembrane</keyword>
<name>A0A1G9FF19_9GAMM</name>
<dbReference type="Gene3D" id="3.40.50.620">
    <property type="entry name" value="HUPs"/>
    <property type="match status" value="1"/>
</dbReference>
<evidence type="ECO:0000256" key="1">
    <source>
        <dbReference type="SAM" id="Phobius"/>
    </source>
</evidence>
<dbReference type="PANTHER" id="PTHR30336">
    <property type="entry name" value="INNER MEMBRANE PROTEIN, PROBABLE PERMEASE"/>
    <property type="match status" value="1"/>
</dbReference>
<evidence type="ECO:0000313" key="4">
    <source>
        <dbReference type="Proteomes" id="UP000198654"/>
    </source>
</evidence>
<evidence type="ECO:0000259" key="2">
    <source>
        <dbReference type="Pfam" id="PF02698"/>
    </source>
</evidence>
<sequence length="252" mass="27797">MSIHLLKYLALPPLVNVLLVVVGLMLFRRWRWLGGGLVALGLVTLLALSTPLASYWLRVGLEPHSPPTPAELSRAEAIVILGGGRDYGTPEFGWNDAPNNATWRRLAYGAWLARRTELPILVTGGRGHDEALAEATLMAKALRQVFGLEARWIETRSRTTAENARFSAPLLKADGIQRVLLVSQAWHLPRAAPEFTRAGLSVIAAPTEFASQPSPGLTAWIPQAYHLRHSAQALHEWLGRAFYALRAWFPHG</sequence>
<keyword evidence="1" id="KW-1133">Transmembrane helix</keyword>
<dbReference type="STRING" id="119000.SAMN05661010_00361"/>
<organism evidence="3 4">
    <name type="scientific">Modicisalibacter muralis</name>
    <dbReference type="NCBI Taxonomy" id="119000"/>
    <lineage>
        <taxon>Bacteria</taxon>
        <taxon>Pseudomonadati</taxon>
        <taxon>Pseudomonadota</taxon>
        <taxon>Gammaproteobacteria</taxon>
        <taxon>Oceanospirillales</taxon>
        <taxon>Halomonadaceae</taxon>
        <taxon>Modicisalibacter</taxon>
    </lineage>
</organism>
<dbReference type="EMBL" id="FNGI01000001">
    <property type="protein sequence ID" value="SDK86927.1"/>
    <property type="molecule type" value="Genomic_DNA"/>
</dbReference>